<dbReference type="PANTHER" id="PTHR45777:SF2">
    <property type="entry name" value="METHIONINE AMINOPEPTIDASE 2"/>
    <property type="match status" value="1"/>
</dbReference>
<feature type="binding site" evidence="9">
    <location>
        <position position="331"/>
    </location>
    <ligand>
        <name>a divalent metal cation</name>
        <dbReference type="ChEBI" id="CHEBI:60240"/>
        <label>2</label>
        <note>catalytic</note>
    </ligand>
</feature>
<evidence type="ECO:0000256" key="8">
    <source>
        <dbReference type="ARBA" id="ARBA00022801"/>
    </source>
</evidence>
<comment type="function">
    <text evidence="9 10">Cotranslationally removes the N-terminal methionine from nascent proteins. The N-terminal methionine is often cleaved when the second residue in the primary sequence is small and uncharged (Met-Ala-, Cys, Gly, Pro, Ser, Thr, or Val).</text>
</comment>
<dbReference type="GO" id="GO:0004239">
    <property type="term" value="F:initiator methionyl aminopeptidase activity"/>
    <property type="evidence" value="ECO:0007669"/>
    <property type="project" value="UniProtKB-UniRule"/>
</dbReference>
<dbReference type="HAMAP" id="MF_03175">
    <property type="entry name" value="MetAP_2_euk"/>
    <property type="match status" value="1"/>
</dbReference>
<keyword evidence="14" id="KW-1185">Reference proteome</keyword>
<dbReference type="SUPFAM" id="SSF55920">
    <property type="entry name" value="Creatinase/aminopeptidase"/>
    <property type="match status" value="1"/>
</dbReference>
<feature type="binding site" evidence="9">
    <location>
        <position position="229"/>
    </location>
    <ligand>
        <name>a divalent metal cation</name>
        <dbReference type="ChEBI" id="CHEBI:60240"/>
        <label>2</label>
        <note>catalytic</note>
    </ligand>
</feature>
<feature type="binding site" evidence="9">
    <location>
        <position position="426"/>
    </location>
    <ligand>
        <name>a divalent metal cation</name>
        <dbReference type="ChEBI" id="CHEBI:60240"/>
        <label>2</label>
        <note>catalytic</note>
    </ligand>
</feature>
<feature type="compositionally biased region" description="Polar residues" evidence="11">
    <location>
        <begin position="16"/>
        <end position="31"/>
    </location>
</feature>
<feature type="binding site" evidence="9">
    <location>
        <position position="298"/>
    </location>
    <ligand>
        <name>a divalent metal cation</name>
        <dbReference type="ChEBI" id="CHEBI:60240"/>
        <label>2</label>
        <note>catalytic</note>
    </ligand>
</feature>
<comment type="cofactor">
    <cofactor evidence="3">
        <name>Fe(2+)</name>
        <dbReference type="ChEBI" id="CHEBI:29033"/>
    </cofactor>
</comment>
<keyword evidence="5 9" id="KW-0963">Cytoplasm</keyword>
<comment type="cofactor">
    <cofactor evidence="2">
        <name>Mn(2+)</name>
        <dbReference type="ChEBI" id="CHEBI:29035"/>
    </cofactor>
</comment>
<comment type="catalytic activity">
    <reaction evidence="1 9 10">
        <text>Release of N-terminal amino acids, preferentially methionine, from peptides and arylamides.</text>
        <dbReference type="EC" id="3.4.11.18"/>
    </reaction>
</comment>
<evidence type="ECO:0000256" key="6">
    <source>
        <dbReference type="ARBA" id="ARBA00022670"/>
    </source>
</evidence>
<evidence type="ECO:0000256" key="10">
    <source>
        <dbReference type="RuleBase" id="RU003653"/>
    </source>
</evidence>
<comment type="similarity">
    <text evidence="9">Belongs to the peptidase M24A family. Methionine aminopeptidase eukaryotic type 2 subfamily.</text>
</comment>
<dbReference type="CDD" id="cd01088">
    <property type="entry name" value="MetAP2"/>
    <property type="match status" value="1"/>
</dbReference>
<comment type="caution">
    <text evidence="13">The sequence shown here is derived from an EMBL/GenBank/DDBJ whole genome shotgun (WGS) entry which is preliminary data.</text>
</comment>
<dbReference type="InterPro" id="IPR036388">
    <property type="entry name" value="WH-like_DNA-bd_sf"/>
</dbReference>
<evidence type="ECO:0000256" key="9">
    <source>
        <dbReference type="HAMAP-Rule" id="MF_03175"/>
    </source>
</evidence>
<dbReference type="InterPro" id="IPR036390">
    <property type="entry name" value="WH_DNA-bd_sf"/>
</dbReference>
<dbReference type="GO" id="GO:0006508">
    <property type="term" value="P:proteolysis"/>
    <property type="evidence" value="ECO:0007669"/>
    <property type="project" value="UniProtKB-KW"/>
</dbReference>
<feature type="binding site" evidence="9">
    <location>
        <position position="218"/>
    </location>
    <ligand>
        <name>a divalent metal cation</name>
        <dbReference type="ChEBI" id="CHEBI:60240"/>
        <label>1</label>
    </ligand>
</feature>
<evidence type="ECO:0000259" key="12">
    <source>
        <dbReference type="Pfam" id="PF00557"/>
    </source>
</evidence>
<evidence type="ECO:0000256" key="5">
    <source>
        <dbReference type="ARBA" id="ARBA00022490"/>
    </source>
</evidence>
<feature type="binding site" evidence="9">
    <location>
        <position position="426"/>
    </location>
    <ligand>
        <name>a divalent metal cation</name>
        <dbReference type="ChEBI" id="CHEBI:60240"/>
        <label>1</label>
    </ligand>
</feature>
<gene>
    <name evidence="13" type="ORF">B0T17DRAFT_517412</name>
</gene>
<dbReference type="NCBIfam" id="TIGR00501">
    <property type="entry name" value="met_pdase_II"/>
    <property type="match status" value="1"/>
</dbReference>
<sequence length="445" mass="48753">MAAQTPADELSKLSVADTNGTNGTKTATPAANGQKHDSDDDDDDEAAEGTAATTETGAAKKKKKRKPKKKKKAPTEQSDPPRVLISQLFPNNTYPKGEESDYIDDANRYRTTDEEKRHLDNLNSDFLSDYRQAAETHRQVRQWAQKTIKPGQTLTEIANGIEDSVRALVGHSGLEEGDAIVAGMGFPTGLSINHCAAHYTPNAGNKMVLQQDDVMKVDFGVHVKGRIVDSAFTMAFNPRYDPLLEAVKAATNAGIKEAGIDVRMGDIGGVIQEVMESYEIELNGQTYPIKSIRNLNGHTILPYSIHGTKSVPIVKTNDTTKMEEGDVFAIETFGSTGKGVVHEDGEVSHYAKNSDAPKVDLRLTSAKSLLKVINKNFGTLPFCRRYLDRLGQDKYLLGLNNLVSNGIVEAYPPLVDVKGSYTAQYEHTILIRPNKKEVISRGEDY</sequence>
<feature type="binding site" evidence="9">
    <location>
        <position position="306"/>
    </location>
    <ligand>
        <name>substrate</name>
    </ligand>
</feature>
<dbReference type="InterPro" id="IPR001714">
    <property type="entry name" value="Pept_M24_MAP"/>
</dbReference>
<dbReference type="Gene3D" id="1.10.10.10">
    <property type="entry name" value="Winged helix-like DNA-binding domain superfamily/Winged helix DNA-binding domain"/>
    <property type="match status" value="1"/>
</dbReference>
<comment type="subcellular location">
    <subcellularLocation>
        <location evidence="9">Cytoplasm</location>
    </subcellularLocation>
</comment>
<keyword evidence="4 9" id="KW-0031">Aminopeptidase</keyword>
<dbReference type="EC" id="3.4.11.18" evidence="9"/>
<dbReference type="Proteomes" id="UP001174934">
    <property type="component" value="Unassembled WGS sequence"/>
</dbReference>
<feature type="domain" description="Peptidase M24" evidence="12">
    <location>
        <begin position="130"/>
        <end position="345"/>
    </location>
</feature>
<evidence type="ECO:0000256" key="4">
    <source>
        <dbReference type="ARBA" id="ARBA00022438"/>
    </source>
</evidence>
<proteinExistence type="inferred from homology"/>
<comment type="cofactor">
    <cofactor evidence="9">
        <name>Co(2+)</name>
        <dbReference type="ChEBI" id="CHEBI:48828"/>
    </cofactor>
    <cofactor evidence="9">
        <name>Zn(2+)</name>
        <dbReference type="ChEBI" id="CHEBI:29105"/>
    </cofactor>
    <cofactor evidence="9">
        <name>Mn(2+)</name>
        <dbReference type="ChEBI" id="CHEBI:29035"/>
    </cofactor>
    <cofactor evidence="9">
        <name>Fe(2+)</name>
        <dbReference type="ChEBI" id="CHEBI:29033"/>
    </cofactor>
    <text evidence="9">Binds 2 divalent metal cations per subunit. Has a high-affinity and a low affinity metal-binding site. The true nature of the physiological cofactor is under debate. The enzyme is active with cobalt, zinc, manganese or divalent iron ions. Most likely, methionine aminopeptidases function as mononuclear Fe(2+)-metalloproteases under physiological conditions, and the catalytically relevant metal-binding site has been assigned to the histidine-containing high-affinity site.</text>
</comment>
<protein>
    <recommendedName>
        <fullName evidence="9">Methionine aminopeptidase 2</fullName>
        <shortName evidence="9">MAP 2</shortName>
        <shortName evidence="9">MetAP 2</shortName>
        <ecNumber evidence="9">3.4.11.18</ecNumber>
    </recommendedName>
    <alternativeName>
        <fullName evidence="9">Peptidase M</fullName>
    </alternativeName>
</protein>
<evidence type="ECO:0000256" key="7">
    <source>
        <dbReference type="ARBA" id="ARBA00022723"/>
    </source>
</evidence>
<keyword evidence="6 9" id="KW-0645">Protease</keyword>
<evidence type="ECO:0000256" key="2">
    <source>
        <dbReference type="ARBA" id="ARBA00001936"/>
    </source>
</evidence>
<feature type="region of interest" description="Disordered" evidence="11">
    <location>
        <begin position="1"/>
        <end position="101"/>
    </location>
</feature>
<dbReference type="GO" id="GO:0005737">
    <property type="term" value="C:cytoplasm"/>
    <property type="evidence" value="ECO:0007669"/>
    <property type="project" value="UniProtKB-SubCell"/>
</dbReference>
<keyword evidence="7 9" id="KW-0479">Metal-binding</keyword>
<dbReference type="PRINTS" id="PR00599">
    <property type="entry name" value="MAPEPTIDASE"/>
</dbReference>
<evidence type="ECO:0000256" key="11">
    <source>
        <dbReference type="SAM" id="MobiDB-lite"/>
    </source>
</evidence>
<feature type="compositionally biased region" description="Basic residues" evidence="11">
    <location>
        <begin position="59"/>
        <end position="72"/>
    </location>
</feature>
<dbReference type="AlphaFoldDB" id="A0AA40CFS2"/>
<organism evidence="13 14">
    <name type="scientific">Bombardia bombarda</name>
    <dbReference type="NCBI Taxonomy" id="252184"/>
    <lineage>
        <taxon>Eukaryota</taxon>
        <taxon>Fungi</taxon>
        <taxon>Dikarya</taxon>
        <taxon>Ascomycota</taxon>
        <taxon>Pezizomycotina</taxon>
        <taxon>Sordariomycetes</taxon>
        <taxon>Sordariomycetidae</taxon>
        <taxon>Sordariales</taxon>
        <taxon>Lasiosphaeriaceae</taxon>
        <taxon>Bombardia</taxon>
    </lineage>
</organism>
<keyword evidence="8 9" id="KW-0378">Hydrolase</keyword>
<dbReference type="GO" id="GO:0046872">
    <property type="term" value="F:metal ion binding"/>
    <property type="evidence" value="ECO:0007669"/>
    <property type="project" value="UniProtKB-UniRule"/>
</dbReference>
<feature type="binding site" evidence="9">
    <location>
        <position position="198"/>
    </location>
    <ligand>
        <name>substrate</name>
    </ligand>
</feature>
<name>A0AA40CFS2_9PEZI</name>
<dbReference type="EMBL" id="JAULSR010000001">
    <property type="protein sequence ID" value="KAK0635843.1"/>
    <property type="molecule type" value="Genomic_DNA"/>
</dbReference>
<feature type="compositionally biased region" description="Low complexity" evidence="11">
    <location>
        <begin position="48"/>
        <end position="57"/>
    </location>
</feature>
<dbReference type="Pfam" id="PF00557">
    <property type="entry name" value="Peptidase_M24"/>
    <property type="match status" value="1"/>
</dbReference>
<evidence type="ECO:0000256" key="1">
    <source>
        <dbReference type="ARBA" id="ARBA00000294"/>
    </source>
</evidence>
<dbReference type="InterPro" id="IPR036005">
    <property type="entry name" value="Creatinase/aminopeptidase-like"/>
</dbReference>
<dbReference type="InterPro" id="IPR050247">
    <property type="entry name" value="Met_Aminopeptidase_Type2"/>
</dbReference>
<dbReference type="InterPro" id="IPR002468">
    <property type="entry name" value="Pept_M24A_MAP2"/>
</dbReference>
<dbReference type="PANTHER" id="PTHR45777">
    <property type="entry name" value="METHIONINE AMINOPEPTIDASE 2"/>
    <property type="match status" value="1"/>
</dbReference>
<dbReference type="GO" id="GO:0070006">
    <property type="term" value="F:metalloaminopeptidase activity"/>
    <property type="evidence" value="ECO:0007669"/>
    <property type="project" value="UniProtKB-UniRule"/>
</dbReference>
<feature type="binding site" evidence="9">
    <location>
        <position position="229"/>
    </location>
    <ligand>
        <name>a divalent metal cation</name>
        <dbReference type="ChEBI" id="CHEBI:60240"/>
        <label>1</label>
    </ligand>
</feature>
<evidence type="ECO:0000313" key="13">
    <source>
        <dbReference type="EMBL" id="KAK0635843.1"/>
    </source>
</evidence>
<evidence type="ECO:0000313" key="14">
    <source>
        <dbReference type="Proteomes" id="UP001174934"/>
    </source>
</evidence>
<evidence type="ECO:0000256" key="3">
    <source>
        <dbReference type="ARBA" id="ARBA00001954"/>
    </source>
</evidence>
<reference evidence="13" key="1">
    <citation type="submission" date="2023-06" db="EMBL/GenBank/DDBJ databases">
        <title>Genome-scale phylogeny and comparative genomics of the fungal order Sordariales.</title>
        <authorList>
            <consortium name="Lawrence Berkeley National Laboratory"/>
            <person name="Hensen N."/>
            <person name="Bonometti L."/>
            <person name="Westerberg I."/>
            <person name="Brannstrom I.O."/>
            <person name="Guillou S."/>
            <person name="Cros-Aarteil S."/>
            <person name="Calhoun S."/>
            <person name="Haridas S."/>
            <person name="Kuo A."/>
            <person name="Mondo S."/>
            <person name="Pangilinan J."/>
            <person name="Riley R."/>
            <person name="LaButti K."/>
            <person name="Andreopoulos B."/>
            <person name="Lipzen A."/>
            <person name="Chen C."/>
            <person name="Yanf M."/>
            <person name="Daum C."/>
            <person name="Ng V."/>
            <person name="Clum A."/>
            <person name="Steindorff A."/>
            <person name="Ohm R."/>
            <person name="Martin F."/>
            <person name="Silar P."/>
            <person name="Natvig D."/>
            <person name="Lalanne C."/>
            <person name="Gautier V."/>
            <person name="Ament-velasquez S.L."/>
            <person name="Kruys A."/>
            <person name="Hutchinson M.I."/>
            <person name="Powell A.J."/>
            <person name="Barry K."/>
            <person name="Miller A.N."/>
            <person name="Grigoriev I.V."/>
            <person name="Debuchy R."/>
            <person name="Gladieux P."/>
            <person name="Thoren M.H."/>
            <person name="Johannesson H."/>
        </authorList>
    </citation>
    <scope>NUCLEOTIDE SEQUENCE</scope>
    <source>
        <strain evidence="13">SMH3391-2</strain>
    </source>
</reference>
<dbReference type="SUPFAM" id="SSF46785">
    <property type="entry name" value="Winged helix' DNA-binding domain"/>
    <property type="match status" value="1"/>
</dbReference>
<accession>A0AA40CFS2</accession>
<dbReference type="InterPro" id="IPR000994">
    <property type="entry name" value="Pept_M24"/>
</dbReference>
<dbReference type="Gene3D" id="3.90.230.10">
    <property type="entry name" value="Creatinase/methionine aminopeptidase superfamily"/>
    <property type="match status" value="1"/>
</dbReference>